<reference evidence="2 3" key="1">
    <citation type="submission" date="2019-05" db="EMBL/GenBank/DDBJ databases">
        <title>Another draft genome of Portunus trituberculatus and its Hox gene families provides insights of decapod evolution.</title>
        <authorList>
            <person name="Jeong J.-H."/>
            <person name="Song I."/>
            <person name="Kim S."/>
            <person name="Choi T."/>
            <person name="Kim D."/>
            <person name="Ryu S."/>
            <person name="Kim W."/>
        </authorList>
    </citation>
    <scope>NUCLEOTIDE SEQUENCE [LARGE SCALE GENOMIC DNA]</scope>
    <source>
        <tissue evidence="2">Muscle</tissue>
    </source>
</reference>
<organism evidence="2 3">
    <name type="scientific">Portunus trituberculatus</name>
    <name type="common">Swimming crab</name>
    <name type="synonym">Neptunus trituberculatus</name>
    <dbReference type="NCBI Taxonomy" id="210409"/>
    <lineage>
        <taxon>Eukaryota</taxon>
        <taxon>Metazoa</taxon>
        <taxon>Ecdysozoa</taxon>
        <taxon>Arthropoda</taxon>
        <taxon>Crustacea</taxon>
        <taxon>Multicrustacea</taxon>
        <taxon>Malacostraca</taxon>
        <taxon>Eumalacostraca</taxon>
        <taxon>Eucarida</taxon>
        <taxon>Decapoda</taxon>
        <taxon>Pleocyemata</taxon>
        <taxon>Brachyura</taxon>
        <taxon>Eubrachyura</taxon>
        <taxon>Portunoidea</taxon>
        <taxon>Portunidae</taxon>
        <taxon>Portuninae</taxon>
        <taxon>Portunus</taxon>
    </lineage>
</organism>
<sequence>MKGVLLLLPPSFTRESEFRFSLSGRPTVWTHCHQRPVLKIIFNLDGAKEQEARVNRTREEQREGEEVTENGQMPHRPSHLPHLPPSSARVPRLTDSNVFLRESSEE</sequence>
<comment type="caution">
    <text evidence="2">The sequence shown here is derived from an EMBL/GenBank/DDBJ whole genome shotgun (WGS) entry which is preliminary data.</text>
</comment>
<gene>
    <name evidence="2" type="ORF">E2C01_015253</name>
</gene>
<evidence type="ECO:0000313" key="3">
    <source>
        <dbReference type="Proteomes" id="UP000324222"/>
    </source>
</evidence>
<evidence type="ECO:0000313" key="2">
    <source>
        <dbReference type="EMBL" id="MPC22243.1"/>
    </source>
</evidence>
<keyword evidence="3" id="KW-1185">Reference proteome</keyword>
<feature type="compositionally biased region" description="Basic and acidic residues" evidence="1">
    <location>
        <begin position="50"/>
        <end position="65"/>
    </location>
</feature>
<feature type="region of interest" description="Disordered" evidence="1">
    <location>
        <begin position="50"/>
        <end position="106"/>
    </location>
</feature>
<dbReference type="Proteomes" id="UP000324222">
    <property type="component" value="Unassembled WGS sequence"/>
</dbReference>
<dbReference type="EMBL" id="VSRR010001066">
    <property type="protein sequence ID" value="MPC22243.1"/>
    <property type="molecule type" value="Genomic_DNA"/>
</dbReference>
<evidence type="ECO:0000256" key="1">
    <source>
        <dbReference type="SAM" id="MobiDB-lite"/>
    </source>
</evidence>
<name>A0A5B7DMG2_PORTR</name>
<proteinExistence type="predicted"/>
<protein>
    <submittedName>
        <fullName evidence="2">Uncharacterized protein</fullName>
    </submittedName>
</protein>
<dbReference type="AlphaFoldDB" id="A0A5B7DMG2"/>
<accession>A0A5B7DMG2</accession>